<organism evidence="2 3">
    <name type="scientific">Pseudolycoriella hygida</name>
    <dbReference type="NCBI Taxonomy" id="35572"/>
    <lineage>
        <taxon>Eukaryota</taxon>
        <taxon>Metazoa</taxon>
        <taxon>Ecdysozoa</taxon>
        <taxon>Arthropoda</taxon>
        <taxon>Hexapoda</taxon>
        <taxon>Insecta</taxon>
        <taxon>Pterygota</taxon>
        <taxon>Neoptera</taxon>
        <taxon>Endopterygota</taxon>
        <taxon>Diptera</taxon>
        <taxon>Nematocera</taxon>
        <taxon>Sciaroidea</taxon>
        <taxon>Sciaridae</taxon>
        <taxon>Pseudolycoriella</taxon>
    </lineage>
</organism>
<dbReference type="EMBL" id="WJQU01000002">
    <property type="protein sequence ID" value="KAJ6641013.1"/>
    <property type="molecule type" value="Genomic_DNA"/>
</dbReference>
<feature type="compositionally biased region" description="Low complexity" evidence="1">
    <location>
        <begin position="163"/>
        <end position="172"/>
    </location>
</feature>
<dbReference type="AlphaFoldDB" id="A0A9Q0MZM6"/>
<feature type="region of interest" description="Disordered" evidence="1">
    <location>
        <begin position="163"/>
        <end position="190"/>
    </location>
</feature>
<dbReference type="Proteomes" id="UP001151699">
    <property type="component" value="Chromosome B"/>
</dbReference>
<feature type="region of interest" description="Disordered" evidence="1">
    <location>
        <begin position="1"/>
        <end position="81"/>
    </location>
</feature>
<comment type="caution">
    <text evidence="2">The sequence shown here is derived from an EMBL/GenBank/DDBJ whole genome shotgun (WGS) entry which is preliminary data.</text>
</comment>
<accession>A0A9Q0MZM6</accession>
<evidence type="ECO:0000313" key="3">
    <source>
        <dbReference type="Proteomes" id="UP001151699"/>
    </source>
</evidence>
<feature type="compositionally biased region" description="Polar residues" evidence="1">
    <location>
        <begin position="48"/>
        <end position="81"/>
    </location>
</feature>
<keyword evidence="3" id="KW-1185">Reference proteome</keyword>
<proteinExistence type="predicted"/>
<sequence length="190" mass="18811">MGPVADTGSSPSLPLTLDTSNNGPNGTATTPGVNVVGGNVNGDGNNGSAQQTTNSNASSNHKYSSHETGSPTDQSSLTVLQPTTGGGTVVGTDYAYSPAYTQYGSAYGSYGYSAATGGLLTDSSYFYSNDSGNGGGSGGAGNGHHNQITSINQDIRSPLAATRANSLASAASPTGSACTKAEPNPEMFLV</sequence>
<evidence type="ECO:0000256" key="1">
    <source>
        <dbReference type="SAM" id="MobiDB-lite"/>
    </source>
</evidence>
<feature type="compositionally biased region" description="Polar residues" evidence="1">
    <location>
        <begin position="21"/>
        <end position="31"/>
    </location>
</feature>
<reference evidence="2" key="1">
    <citation type="submission" date="2022-07" db="EMBL/GenBank/DDBJ databases">
        <authorList>
            <person name="Trinca V."/>
            <person name="Uliana J.V.C."/>
            <person name="Torres T.T."/>
            <person name="Ward R.J."/>
            <person name="Monesi N."/>
        </authorList>
    </citation>
    <scope>NUCLEOTIDE SEQUENCE</scope>
    <source>
        <strain evidence="2">HSMRA1968</strain>
        <tissue evidence="2">Whole embryos</tissue>
    </source>
</reference>
<protein>
    <submittedName>
        <fullName evidence="2">Uncharacterized protein</fullName>
    </submittedName>
</protein>
<name>A0A9Q0MZM6_9DIPT</name>
<feature type="compositionally biased region" description="Low complexity" evidence="1">
    <location>
        <begin position="1"/>
        <end position="20"/>
    </location>
</feature>
<gene>
    <name evidence="2" type="ORF">Bhyg_05946</name>
</gene>
<evidence type="ECO:0000313" key="2">
    <source>
        <dbReference type="EMBL" id="KAJ6641013.1"/>
    </source>
</evidence>